<dbReference type="Proteomes" id="UP000198417">
    <property type="component" value="Unassembled WGS sequence"/>
</dbReference>
<name>A0A238V2J0_9RHOB</name>
<dbReference type="EMBL" id="FZNN01000001">
    <property type="protein sequence ID" value="SNR27739.1"/>
    <property type="molecule type" value="Genomic_DNA"/>
</dbReference>
<organism evidence="1 2">
    <name type="scientific">Puniceibacterium sediminis</name>
    <dbReference type="NCBI Taxonomy" id="1608407"/>
    <lineage>
        <taxon>Bacteria</taxon>
        <taxon>Pseudomonadati</taxon>
        <taxon>Pseudomonadota</taxon>
        <taxon>Alphaproteobacteria</taxon>
        <taxon>Rhodobacterales</taxon>
        <taxon>Paracoccaceae</taxon>
        <taxon>Puniceibacterium</taxon>
    </lineage>
</organism>
<sequence>MVEQPGCVYCGMWNEVIAPIYPKTPEGQFAPLIRADLRAGPPEGISFARKVTYTPTFILIADGQEQARIEGYPGEDFFWGLLDMILQEHTEFTFPAS</sequence>
<evidence type="ECO:0000313" key="1">
    <source>
        <dbReference type="EMBL" id="SNR27739.1"/>
    </source>
</evidence>
<dbReference type="InterPro" id="IPR036249">
    <property type="entry name" value="Thioredoxin-like_sf"/>
</dbReference>
<proteinExistence type="predicted"/>
<accession>A0A238V2J0</accession>
<evidence type="ECO:0000313" key="2">
    <source>
        <dbReference type="Proteomes" id="UP000198417"/>
    </source>
</evidence>
<dbReference type="Gene3D" id="3.40.30.10">
    <property type="entry name" value="Glutaredoxin"/>
    <property type="match status" value="1"/>
</dbReference>
<reference evidence="1 2" key="1">
    <citation type="submission" date="2017-06" db="EMBL/GenBank/DDBJ databases">
        <authorList>
            <person name="Kim H.J."/>
            <person name="Triplett B.A."/>
        </authorList>
    </citation>
    <scope>NUCLEOTIDE SEQUENCE [LARGE SCALE GENOMIC DNA]</scope>
    <source>
        <strain evidence="1 2">DSM 29052</strain>
    </source>
</reference>
<dbReference type="SUPFAM" id="SSF52833">
    <property type="entry name" value="Thioredoxin-like"/>
    <property type="match status" value="1"/>
</dbReference>
<gene>
    <name evidence="1" type="ORF">SAMN06265370_101422</name>
</gene>
<protein>
    <recommendedName>
        <fullName evidence="3">Thioredoxin</fullName>
    </recommendedName>
</protein>
<dbReference type="AlphaFoldDB" id="A0A238V2J0"/>
<keyword evidence="2" id="KW-1185">Reference proteome</keyword>
<evidence type="ECO:0008006" key="3">
    <source>
        <dbReference type="Google" id="ProtNLM"/>
    </source>
</evidence>